<name>A0ABX1J0E2_9PSEU</name>
<comment type="caution">
    <text evidence="3">The sequence shown here is derived from an EMBL/GenBank/DDBJ whole genome shotgun (WGS) entry which is preliminary data.</text>
</comment>
<dbReference type="PROSITE" id="PS51257">
    <property type="entry name" value="PROKAR_LIPOPROTEIN"/>
    <property type="match status" value="1"/>
</dbReference>
<evidence type="ECO:0000313" key="3">
    <source>
        <dbReference type="EMBL" id="NKQ53247.1"/>
    </source>
</evidence>
<dbReference type="InterPro" id="IPR024520">
    <property type="entry name" value="DUF3558"/>
</dbReference>
<proteinExistence type="predicted"/>
<keyword evidence="4" id="KW-1185">Reference proteome</keyword>
<reference evidence="3 4" key="1">
    <citation type="submission" date="2020-04" db="EMBL/GenBank/DDBJ databases">
        <title>Novel species.</title>
        <authorList>
            <person name="Teo W.F.A."/>
            <person name="Lipun K."/>
            <person name="Srisuk N."/>
            <person name="Duangmal K."/>
        </authorList>
    </citation>
    <scope>NUCLEOTIDE SEQUENCE [LARGE SCALE GENOMIC DNA]</scope>
    <source>
        <strain evidence="3 4">K13G38</strain>
    </source>
</reference>
<feature type="region of interest" description="Disordered" evidence="1">
    <location>
        <begin position="26"/>
        <end position="56"/>
    </location>
</feature>
<dbReference type="EMBL" id="JAAXLS010000005">
    <property type="protein sequence ID" value="NKQ53247.1"/>
    <property type="molecule type" value="Genomic_DNA"/>
</dbReference>
<dbReference type="Pfam" id="PF12079">
    <property type="entry name" value="DUF3558"/>
    <property type="match status" value="1"/>
</dbReference>
<dbReference type="Proteomes" id="UP000715441">
    <property type="component" value="Unassembled WGS sequence"/>
</dbReference>
<accession>A0ABX1J0E2</accession>
<feature type="chain" id="PRO_5046678753" evidence="2">
    <location>
        <begin position="29"/>
        <end position="200"/>
    </location>
</feature>
<dbReference type="RefSeq" id="WP_168514011.1">
    <property type="nucleotide sequence ID" value="NZ_JAAXLS010000005.1"/>
</dbReference>
<feature type="signal peptide" evidence="2">
    <location>
        <begin position="1"/>
        <end position="28"/>
    </location>
</feature>
<sequence>MSRTRAFRLGTFVVASVAVLSACSSHTAGTPSTSGTGSPSASGPSRSAPPVPGALPTDALIANPCNGLSASQITTVGLAAPGAESQSDTGPTCKWRSAAFQLNVVYISPMTVNKNGLSDIYATKGNFAYFEPTTVDGYPGVYASPTDNRSGGDCQLWVGVSDELSVSVSAQIGEGPNKTNPCPATGRVATAMIDHLQGRE</sequence>
<protein>
    <submittedName>
        <fullName evidence="3">DUF3558 domain-containing protein</fullName>
    </submittedName>
</protein>
<keyword evidence="2" id="KW-0732">Signal</keyword>
<gene>
    <name evidence="3" type="ORF">HFP15_10165</name>
</gene>
<feature type="compositionally biased region" description="Low complexity" evidence="1">
    <location>
        <begin position="26"/>
        <end position="46"/>
    </location>
</feature>
<evidence type="ECO:0000256" key="1">
    <source>
        <dbReference type="SAM" id="MobiDB-lite"/>
    </source>
</evidence>
<evidence type="ECO:0000256" key="2">
    <source>
        <dbReference type="SAM" id="SignalP"/>
    </source>
</evidence>
<organism evidence="3 4">
    <name type="scientific">Amycolatopsis acididurans</name>
    <dbReference type="NCBI Taxonomy" id="2724524"/>
    <lineage>
        <taxon>Bacteria</taxon>
        <taxon>Bacillati</taxon>
        <taxon>Actinomycetota</taxon>
        <taxon>Actinomycetes</taxon>
        <taxon>Pseudonocardiales</taxon>
        <taxon>Pseudonocardiaceae</taxon>
        <taxon>Amycolatopsis</taxon>
    </lineage>
</organism>
<evidence type="ECO:0000313" key="4">
    <source>
        <dbReference type="Proteomes" id="UP000715441"/>
    </source>
</evidence>